<dbReference type="AlphaFoldDB" id="A0AAV8WBX4"/>
<dbReference type="SMART" id="SM00710">
    <property type="entry name" value="PbH1"/>
    <property type="match status" value="7"/>
</dbReference>
<dbReference type="SUPFAM" id="SSF51126">
    <property type="entry name" value="Pectin lyase-like"/>
    <property type="match status" value="1"/>
</dbReference>
<keyword evidence="6" id="KW-1015">Disulfide bond</keyword>
<organism evidence="13 14">
    <name type="scientific">Exocentrus adspersus</name>
    <dbReference type="NCBI Taxonomy" id="1586481"/>
    <lineage>
        <taxon>Eukaryota</taxon>
        <taxon>Metazoa</taxon>
        <taxon>Ecdysozoa</taxon>
        <taxon>Arthropoda</taxon>
        <taxon>Hexapoda</taxon>
        <taxon>Insecta</taxon>
        <taxon>Pterygota</taxon>
        <taxon>Neoptera</taxon>
        <taxon>Endopterygota</taxon>
        <taxon>Coleoptera</taxon>
        <taxon>Polyphaga</taxon>
        <taxon>Cucujiformia</taxon>
        <taxon>Chrysomeloidea</taxon>
        <taxon>Cerambycidae</taxon>
        <taxon>Lamiinae</taxon>
        <taxon>Acanthocinini</taxon>
        <taxon>Exocentrus</taxon>
    </lineage>
</organism>
<keyword evidence="3 12" id="KW-0732">Signal</keyword>
<dbReference type="PANTHER" id="PTHR31884">
    <property type="entry name" value="POLYGALACTURONASE"/>
    <property type="match status" value="1"/>
</dbReference>
<evidence type="ECO:0000256" key="6">
    <source>
        <dbReference type="ARBA" id="ARBA00023157"/>
    </source>
</evidence>
<dbReference type="PANTHER" id="PTHR31884:SF1">
    <property type="entry name" value="POLYGALACTURONASE"/>
    <property type="match status" value="1"/>
</dbReference>
<evidence type="ECO:0000256" key="12">
    <source>
        <dbReference type="SAM" id="SignalP"/>
    </source>
</evidence>
<evidence type="ECO:0000256" key="10">
    <source>
        <dbReference type="PROSITE-ProRule" id="PRU10052"/>
    </source>
</evidence>
<dbReference type="GO" id="GO:0004650">
    <property type="term" value="F:polygalacturonase activity"/>
    <property type="evidence" value="ECO:0007669"/>
    <property type="project" value="UniProtKB-EC"/>
</dbReference>
<dbReference type="InterPro" id="IPR011050">
    <property type="entry name" value="Pectin_lyase_fold/virulence"/>
</dbReference>
<accession>A0AAV8WBX4</accession>
<evidence type="ECO:0000256" key="8">
    <source>
        <dbReference type="ARBA" id="ARBA00023316"/>
    </source>
</evidence>
<evidence type="ECO:0000256" key="4">
    <source>
        <dbReference type="ARBA" id="ARBA00022737"/>
    </source>
</evidence>
<evidence type="ECO:0000256" key="11">
    <source>
        <dbReference type="RuleBase" id="RU361169"/>
    </source>
</evidence>
<feature type="active site" evidence="10">
    <location>
        <position position="224"/>
    </location>
</feature>
<dbReference type="GO" id="GO:0005576">
    <property type="term" value="C:extracellular region"/>
    <property type="evidence" value="ECO:0007669"/>
    <property type="project" value="TreeGrafter"/>
</dbReference>
<evidence type="ECO:0000256" key="9">
    <source>
        <dbReference type="ARBA" id="ARBA00034074"/>
    </source>
</evidence>
<dbReference type="EC" id="3.2.1.15" evidence="2"/>
<dbReference type="GO" id="GO:0071555">
    <property type="term" value="P:cell wall organization"/>
    <property type="evidence" value="ECO:0007669"/>
    <property type="project" value="UniProtKB-KW"/>
</dbReference>
<reference evidence="13 14" key="1">
    <citation type="journal article" date="2023" name="Insect Mol. Biol.">
        <title>Genome sequencing provides insights into the evolution of gene families encoding plant cell wall-degrading enzymes in longhorned beetles.</title>
        <authorList>
            <person name="Shin N.R."/>
            <person name="Okamura Y."/>
            <person name="Kirsch R."/>
            <person name="Pauchet Y."/>
        </authorList>
    </citation>
    <scope>NUCLEOTIDE SEQUENCE [LARGE SCALE GENOMIC DNA]</scope>
    <source>
        <strain evidence="13">EAD_L_NR</strain>
    </source>
</reference>
<dbReference type="GO" id="GO:0045490">
    <property type="term" value="P:pectin catabolic process"/>
    <property type="evidence" value="ECO:0007669"/>
    <property type="project" value="TreeGrafter"/>
</dbReference>
<keyword evidence="5 11" id="KW-0378">Hydrolase</keyword>
<evidence type="ECO:0000256" key="2">
    <source>
        <dbReference type="ARBA" id="ARBA00012736"/>
    </source>
</evidence>
<keyword evidence="14" id="KW-1185">Reference proteome</keyword>
<feature type="signal peptide" evidence="12">
    <location>
        <begin position="1"/>
        <end position="18"/>
    </location>
</feature>
<name>A0AAV8WBX4_9CUCU</name>
<evidence type="ECO:0000256" key="1">
    <source>
        <dbReference type="ARBA" id="ARBA00008834"/>
    </source>
</evidence>
<sequence>MFVPICVLLSTLTVLTSASLNSTAASCTITKYSAAAILDAQNQCSEITLRGINVDPGETLDLTHLQKGAKVIFDGTITWQYEEWRGPLLRTSGTDVEITGTADHVLDGRGSKWWDGKGGNGGKNKPRFYYPNNMKNSKITNLNIKNTPVHAIVIKNCDGLVLENIRIDDSDGDTQGGHNTDGFDISGSNNVEIRSSTVYNQDDCLAVKSGTNYKFTNNFCSGGHGISIGSVADGVTVENVYMADSQVERSANGIRIKTVSGAVGKVSGITFENISLKDITNYGIILESDYLNGGPSGQPTGDCPITDLTIKNITGTVASGGSNVYVIVENASDWKCSGIDIKGGTKTKDCQGIPPGSDTIHLRLV</sequence>
<feature type="chain" id="PRO_5043742857" description="endo-polygalacturonase" evidence="12">
    <location>
        <begin position="19"/>
        <end position="365"/>
    </location>
</feature>
<dbReference type="Proteomes" id="UP001159042">
    <property type="component" value="Unassembled WGS sequence"/>
</dbReference>
<dbReference type="InterPro" id="IPR050434">
    <property type="entry name" value="Glycosyl_hydrlase_28"/>
</dbReference>
<dbReference type="Pfam" id="PF00295">
    <property type="entry name" value="Glyco_hydro_28"/>
    <property type="match status" value="1"/>
</dbReference>
<proteinExistence type="inferred from homology"/>
<evidence type="ECO:0000256" key="3">
    <source>
        <dbReference type="ARBA" id="ARBA00022729"/>
    </source>
</evidence>
<dbReference type="EMBL" id="JANEYG010000003">
    <property type="protein sequence ID" value="KAJ8924049.1"/>
    <property type="molecule type" value="Genomic_DNA"/>
</dbReference>
<dbReference type="FunFam" id="2.160.20.10:FF:000002">
    <property type="entry name" value="Endopolygalacturonase D"/>
    <property type="match status" value="1"/>
</dbReference>
<keyword evidence="8" id="KW-0961">Cell wall biogenesis/degradation</keyword>
<dbReference type="InterPro" id="IPR000743">
    <property type="entry name" value="Glyco_hydro_28"/>
</dbReference>
<evidence type="ECO:0000313" key="14">
    <source>
        <dbReference type="Proteomes" id="UP001159042"/>
    </source>
</evidence>
<evidence type="ECO:0000256" key="7">
    <source>
        <dbReference type="ARBA" id="ARBA00023295"/>
    </source>
</evidence>
<dbReference type="PROSITE" id="PS00502">
    <property type="entry name" value="POLYGALACTURONASE"/>
    <property type="match status" value="1"/>
</dbReference>
<gene>
    <name evidence="13" type="ORF">NQ315_006826</name>
</gene>
<dbReference type="InterPro" id="IPR006626">
    <property type="entry name" value="PbH1"/>
</dbReference>
<dbReference type="InterPro" id="IPR012334">
    <property type="entry name" value="Pectin_lyas_fold"/>
</dbReference>
<comment type="caution">
    <text evidence="13">The sequence shown here is derived from an EMBL/GenBank/DDBJ whole genome shotgun (WGS) entry which is preliminary data.</text>
</comment>
<dbReference type="Gene3D" id="2.160.20.10">
    <property type="entry name" value="Single-stranded right-handed beta-helix, Pectin lyase-like"/>
    <property type="match status" value="1"/>
</dbReference>
<protein>
    <recommendedName>
        <fullName evidence="2">endo-polygalacturonase</fullName>
        <ecNumber evidence="2">3.2.1.15</ecNumber>
    </recommendedName>
</protein>
<evidence type="ECO:0000313" key="13">
    <source>
        <dbReference type="EMBL" id="KAJ8924049.1"/>
    </source>
</evidence>
<comment type="similarity">
    <text evidence="1 11">Belongs to the glycosyl hydrolase 28 family.</text>
</comment>
<evidence type="ECO:0000256" key="5">
    <source>
        <dbReference type="ARBA" id="ARBA00022801"/>
    </source>
</evidence>
<comment type="catalytic activity">
    <reaction evidence="9">
        <text>(1,4-alpha-D-galacturonosyl)n+m + H2O = (1,4-alpha-D-galacturonosyl)n + (1,4-alpha-D-galacturonosyl)m.</text>
        <dbReference type="EC" id="3.2.1.15"/>
    </reaction>
</comment>
<keyword evidence="4" id="KW-0677">Repeat</keyword>
<keyword evidence="7 11" id="KW-0326">Glycosidase</keyword>